<dbReference type="PANTHER" id="PTHR43685:SF2">
    <property type="entry name" value="GLYCOSYLTRANSFERASE 2-LIKE DOMAIN-CONTAINING PROTEIN"/>
    <property type="match status" value="1"/>
</dbReference>
<keyword evidence="3" id="KW-1185">Reference proteome</keyword>
<evidence type="ECO:0000259" key="1">
    <source>
        <dbReference type="Pfam" id="PF00535"/>
    </source>
</evidence>
<dbReference type="InterPro" id="IPR001173">
    <property type="entry name" value="Glyco_trans_2-like"/>
</dbReference>
<dbReference type="InterPro" id="IPR029044">
    <property type="entry name" value="Nucleotide-diphossugar_trans"/>
</dbReference>
<accession>A0ABW3MYY7</accession>
<proteinExistence type="predicted"/>
<organism evidence="2 3">
    <name type="scientific">Terrabacter terrigena</name>
    <dbReference type="NCBI Taxonomy" id="574718"/>
    <lineage>
        <taxon>Bacteria</taxon>
        <taxon>Bacillati</taxon>
        <taxon>Actinomycetota</taxon>
        <taxon>Actinomycetes</taxon>
        <taxon>Micrococcales</taxon>
        <taxon>Intrasporangiaceae</taxon>
        <taxon>Terrabacter</taxon>
    </lineage>
</organism>
<dbReference type="InterPro" id="IPR050834">
    <property type="entry name" value="Glycosyltransf_2"/>
</dbReference>
<dbReference type="Gene3D" id="3.90.550.10">
    <property type="entry name" value="Spore Coat Polysaccharide Biosynthesis Protein SpsA, Chain A"/>
    <property type="match status" value="1"/>
</dbReference>
<dbReference type="SUPFAM" id="SSF53448">
    <property type="entry name" value="Nucleotide-diphospho-sugar transferases"/>
    <property type="match status" value="1"/>
</dbReference>
<name>A0ABW3MYY7_9MICO</name>
<dbReference type="EMBL" id="JBHTKH010000008">
    <property type="protein sequence ID" value="MFD1055288.1"/>
    <property type="molecule type" value="Genomic_DNA"/>
</dbReference>
<evidence type="ECO:0000313" key="2">
    <source>
        <dbReference type="EMBL" id="MFD1055288.1"/>
    </source>
</evidence>
<dbReference type="Pfam" id="PF00535">
    <property type="entry name" value="Glycos_transf_2"/>
    <property type="match status" value="1"/>
</dbReference>
<reference evidence="3" key="1">
    <citation type="journal article" date="2019" name="Int. J. Syst. Evol. Microbiol.">
        <title>The Global Catalogue of Microorganisms (GCM) 10K type strain sequencing project: providing services to taxonomists for standard genome sequencing and annotation.</title>
        <authorList>
            <consortium name="The Broad Institute Genomics Platform"/>
            <consortium name="The Broad Institute Genome Sequencing Center for Infectious Disease"/>
            <person name="Wu L."/>
            <person name="Ma J."/>
        </authorList>
    </citation>
    <scope>NUCLEOTIDE SEQUENCE [LARGE SCALE GENOMIC DNA]</scope>
    <source>
        <strain evidence="3">CCUG 57508</strain>
    </source>
</reference>
<dbReference type="EC" id="2.4.-.-" evidence="2"/>
<dbReference type="PANTHER" id="PTHR43685">
    <property type="entry name" value="GLYCOSYLTRANSFERASE"/>
    <property type="match status" value="1"/>
</dbReference>
<evidence type="ECO:0000313" key="3">
    <source>
        <dbReference type="Proteomes" id="UP001597046"/>
    </source>
</evidence>
<dbReference type="RefSeq" id="WP_386053241.1">
    <property type="nucleotide sequence ID" value="NZ_JBHTKH010000008.1"/>
</dbReference>
<dbReference type="CDD" id="cd02525">
    <property type="entry name" value="Succinoglycan_BP_ExoA"/>
    <property type="match status" value="1"/>
</dbReference>
<sequence length="328" mass="35229">MDPTPPVSVIMPLLNEERHLEDAVAAVVAQDYPGQIQVVLAVGPGHDDTLGVARRLAERDARITVVENPSGRTPEALNLAVAAAEHDIVVRVDGHGFLSEGYIERAVRVMGETGAANVGGIMHATGVTDFEKAVATAMTSPLGVGGARFHTGGEAGPADTVYLGVFRREWLTKAGGYDPRFTRAQDWELNYRIRQAGGLVWFDPTLTVEYRPRPSLRALSRQYRDYGRWRRVVATRHRGSINARYLAPPTALVAVAAGVVGGLVWRPLWAIPAGYAAGVGVGGVAIARGEGAKVALRVPAVLATMHMSWGWGFLTSRPDQLVPEGDEF</sequence>
<gene>
    <name evidence="2" type="ORF">ACFQ2V_13300</name>
</gene>
<dbReference type="Proteomes" id="UP001597046">
    <property type="component" value="Unassembled WGS sequence"/>
</dbReference>
<keyword evidence="2" id="KW-0808">Transferase</keyword>
<comment type="caution">
    <text evidence="2">The sequence shown here is derived from an EMBL/GenBank/DDBJ whole genome shotgun (WGS) entry which is preliminary data.</text>
</comment>
<dbReference type="GO" id="GO:0016757">
    <property type="term" value="F:glycosyltransferase activity"/>
    <property type="evidence" value="ECO:0007669"/>
    <property type="project" value="UniProtKB-KW"/>
</dbReference>
<feature type="domain" description="Glycosyltransferase 2-like" evidence="1">
    <location>
        <begin position="8"/>
        <end position="171"/>
    </location>
</feature>
<protein>
    <submittedName>
        <fullName evidence="2">Glycosyltransferase family 2 protein</fullName>
        <ecNumber evidence="2">2.4.-.-</ecNumber>
    </submittedName>
</protein>
<keyword evidence="2" id="KW-0328">Glycosyltransferase</keyword>